<dbReference type="GO" id="GO:0061630">
    <property type="term" value="F:ubiquitin protein ligase activity"/>
    <property type="evidence" value="ECO:0007669"/>
    <property type="project" value="UniProtKB-EC"/>
</dbReference>
<proteinExistence type="predicted"/>
<dbReference type="SUPFAM" id="SSF46934">
    <property type="entry name" value="UBA-like"/>
    <property type="match status" value="1"/>
</dbReference>
<evidence type="ECO:0000256" key="1">
    <source>
        <dbReference type="SAM" id="MobiDB-lite"/>
    </source>
</evidence>
<feature type="compositionally biased region" description="Polar residues" evidence="1">
    <location>
        <begin position="1"/>
        <end position="29"/>
    </location>
</feature>
<comment type="caution">
    <text evidence="3">The sequence shown here is derived from an EMBL/GenBank/DDBJ whole genome shotgun (WGS) entry which is preliminary data.</text>
</comment>
<keyword evidence="3" id="KW-0012">Acyltransferase</keyword>
<protein>
    <submittedName>
        <fullName evidence="3">E3 ubiquitin-protein ligase huwe1</fullName>
        <ecNumber evidence="3">2.3.2.26</ecNumber>
    </submittedName>
</protein>
<dbReference type="PROSITE" id="PS50030">
    <property type="entry name" value="UBA"/>
    <property type="match status" value="1"/>
</dbReference>
<evidence type="ECO:0000259" key="2">
    <source>
        <dbReference type="PROSITE" id="PS50030"/>
    </source>
</evidence>
<gene>
    <name evidence="3" type="primary">HUWE1_5</name>
    <name evidence="3" type="ORF">OS493_033160</name>
</gene>
<accession>A0A9X0CK62</accession>
<sequence>MLRASTSANQEDPLVSGQTSEGSPSISVTNDKEPNSESTAAKSNLLPVQQRIIKQLLQTSTALGRALSDLFVLLVKLSVGSAQRQRRVPHTAAIPGLPTPPARQVALQLSKLLKDALSCQGLPRDIEVPKLRLHFHMCIVGFASRLLFDEKKNPYHLMLQQFVLSGAHSSLFSLFKLILSEDSKAPLNESIGHTSFQAGSQELLDSWLTLVSRLANSETLMDSPHSLPATSTAPGFVPFKPINFLVTTQKKAFSAVQQLWGQKLPKEYGPHMAESMLAILHHIVKGEAVINEKLGPAPESSSSTSGASTAAAAAAARPPVEPARPQPVITGGIYSSQLLVQFIDMGFTHEHARLALLSTGSLEEATDYILNHPPPPPARELGLDYDMLEEDQMMRAIAMSLGQDVANAPADDQVKQEHAFKTNQS</sequence>
<dbReference type="OrthoDB" id="8068875at2759"/>
<reference evidence="3" key="1">
    <citation type="submission" date="2023-01" db="EMBL/GenBank/DDBJ databases">
        <title>Genome assembly of the deep-sea coral Lophelia pertusa.</title>
        <authorList>
            <person name="Herrera S."/>
            <person name="Cordes E."/>
        </authorList>
    </citation>
    <scope>NUCLEOTIDE SEQUENCE</scope>
    <source>
        <strain evidence="3">USNM1676648</strain>
        <tissue evidence="3">Polyp</tissue>
    </source>
</reference>
<dbReference type="EC" id="2.3.2.26" evidence="3"/>
<dbReference type="AlphaFoldDB" id="A0A9X0CK62"/>
<feature type="region of interest" description="Disordered" evidence="1">
    <location>
        <begin position="294"/>
        <end position="323"/>
    </location>
</feature>
<dbReference type="Gene3D" id="1.10.8.10">
    <property type="entry name" value="DNA helicase RuvA subunit, C-terminal domain"/>
    <property type="match status" value="1"/>
</dbReference>
<dbReference type="EMBL" id="MU827344">
    <property type="protein sequence ID" value="KAJ7352894.1"/>
    <property type="molecule type" value="Genomic_DNA"/>
</dbReference>
<name>A0A9X0CK62_9CNID</name>
<organism evidence="3 4">
    <name type="scientific">Desmophyllum pertusum</name>
    <dbReference type="NCBI Taxonomy" id="174260"/>
    <lineage>
        <taxon>Eukaryota</taxon>
        <taxon>Metazoa</taxon>
        <taxon>Cnidaria</taxon>
        <taxon>Anthozoa</taxon>
        <taxon>Hexacorallia</taxon>
        <taxon>Scleractinia</taxon>
        <taxon>Caryophylliina</taxon>
        <taxon>Caryophylliidae</taxon>
        <taxon>Desmophyllum</taxon>
    </lineage>
</organism>
<dbReference type="Proteomes" id="UP001163046">
    <property type="component" value="Unassembled WGS sequence"/>
</dbReference>
<dbReference type="InterPro" id="IPR009060">
    <property type="entry name" value="UBA-like_sf"/>
</dbReference>
<feature type="compositionally biased region" description="Low complexity" evidence="1">
    <location>
        <begin position="295"/>
        <end position="318"/>
    </location>
</feature>
<evidence type="ECO:0000313" key="3">
    <source>
        <dbReference type="EMBL" id="KAJ7352894.1"/>
    </source>
</evidence>
<dbReference type="InterPro" id="IPR015940">
    <property type="entry name" value="UBA"/>
</dbReference>
<keyword evidence="3" id="KW-0808">Transferase</keyword>
<keyword evidence="4" id="KW-1185">Reference proteome</keyword>
<feature type="domain" description="UBA" evidence="2">
    <location>
        <begin position="333"/>
        <end position="372"/>
    </location>
</feature>
<dbReference type="Pfam" id="PF00627">
    <property type="entry name" value="UBA"/>
    <property type="match status" value="1"/>
</dbReference>
<evidence type="ECO:0000313" key="4">
    <source>
        <dbReference type="Proteomes" id="UP001163046"/>
    </source>
</evidence>
<feature type="region of interest" description="Disordered" evidence="1">
    <location>
        <begin position="1"/>
        <end position="43"/>
    </location>
</feature>